<reference evidence="3" key="2">
    <citation type="submission" date="2004-01" db="EMBL/GenBank/DDBJ databases">
        <title>Oryza sativa nipponbare(GA3) genomic DNA, chromosome 8, BAC clone:B1203H11.</title>
        <authorList>
            <person name="Sasaki T."/>
            <person name="Matsumoto T."/>
            <person name="Katayose Y."/>
        </authorList>
    </citation>
    <scope>NUCLEOTIDE SEQUENCE</scope>
</reference>
<evidence type="ECO:0000313" key="4">
    <source>
        <dbReference type="Proteomes" id="UP000000763"/>
    </source>
</evidence>
<sequence length="191" mass="20277">MAVLGASDNLTVRAMRRRGCAVISNPLNEVQPPPFTMVVMVGIHHPQRVHNKGMVAADVIKRGRAALASGPHRSAAQGHQSTVDRDHRVGRPDRATARGNAATGDGAGGGGACGRRRRTLGSGGAARCGKSRQSRNRSDRADGGLTEPWTFTTFGVKEELPRVIEAWVVLSVGRLPPCPPLDKGGVRWLRG</sequence>
<organism evidence="3 4">
    <name type="scientific">Oryza sativa subsp. japonica</name>
    <name type="common">Rice</name>
    <dbReference type="NCBI Taxonomy" id="39947"/>
    <lineage>
        <taxon>Eukaryota</taxon>
        <taxon>Viridiplantae</taxon>
        <taxon>Streptophyta</taxon>
        <taxon>Embryophyta</taxon>
        <taxon>Tracheophyta</taxon>
        <taxon>Spermatophyta</taxon>
        <taxon>Magnoliopsida</taxon>
        <taxon>Liliopsida</taxon>
        <taxon>Poales</taxon>
        <taxon>Poaceae</taxon>
        <taxon>BOP clade</taxon>
        <taxon>Oryzoideae</taxon>
        <taxon>Oryzeae</taxon>
        <taxon>Oryzinae</taxon>
        <taxon>Oryza</taxon>
        <taxon>Oryza sativa</taxon>
    </lineage>
</organism>
<name>Q6YPF6_ORYSJ</name>
<dbReference type="EMBL" id="AP003925">
    <property type="protein sequence ID" value="BAD09060.1"/>
    <property type="molecule type" value="Genomic_DNA"/>
</dbReference>
<feature type="compositionally biased region" description="Basic and acidic residues" evidence="1">
    <location>
        <begin position="82"/>
        <end position="96"/>
    </location>
</feature>
<reference evidence="4" key="4">
    <citation type="journal article" date="2008" name="Nucleic Acids Res.">
        <title>The rice annotation project database (RAP-DB): 2008 update.</title>
        <authorList>
            <consortium name="The rice annotation project (RAP)"/>
        </authorList>
    </citation>
    <scope>GENOME REANNOTATION</scope>
    <source>
        <strain evidence="4">cv. Nipponbare</strain>
    </source>
</reference>
<accession>Q6YPF6</accession>
<reference evidence="2" key="1">
    <citation type="submission" date="2001-07" db="EMBL/GenBank/DDBJ databases">
        <title>Oryza sativa nipponbare(GA3) genomic DNA, chromosome 8, BAC clone:OJ1005_B05.</title>
        <authorList>
            <person name="Sasaki T."/>
            <person name="Matsumoto T."/>
            <person name="Yamamoto K."/>
        </authorList>
    </citation>
    <scope>NUCLEOTIDE SEQUENCE</scope>
</reference>
<gene>
    <name evidence="3" type="ORF">B1203H11.4</name>
    <name evidence="2" type="ORF">OJ1005_B05.33</name>
</gene>
<evidence type="ECO:0000256" key="1">
    <source>
        <dbReference type="SAM" id="MobiDB-lite"/>
    </source>
</evidence>
<reference evidence="4" key="3">
    <citation type="journal article" date="2005" name="Nature">
        <title>The map-based sequence of the rice genome.</title>
        <authorList>
            <consortium name="International rice genome sequencing project (IRGSP)"/>
            <person name="Matsumoto T."/>
            <person name="Wu J."/>
            <person name="Kanamori H."/>
            <person name="Katayose Y."/>
            <person name="Fujisawa M."/>
            <person name="Namiki N."/>
            <person name="Mizuno H."/>
            <person name="Yamamoto K."/>
            <person name="Antonio B.A."/>
            <person name="Baba T."/>
            <person name="Sakata K."/>
            <person name="Nagamura Y."/>
            <person name="Aoki H."/>
            <person name="Arikawa K."/>
            <person name="Arita K."/>
            <person name="Bito T."/>
            <person name="Chiden Y."/>
            <person name="Fujitsuka N."/>
            <person name="Fukunaka R."/>
            <person name="Hamada M."/>
            <person name="Harada C."/>
            <person name="Hayashi A."/>
            <person name="Hijishita S."/>
            <person name="Honda M."/>
            <person name="Hosokawa S."/>
            <person name="Ichikawa Y."/>
            <person name="Idonuma A."/>
            <person name="Iijima M."/>
            <person name="Ikeda M."/>
            <person name="Ikeno M."/>
            <person name="Ito K."/>
            <person name="Ito S."/>
            <person name="Ito T."/>
            <person name="Ito Y."/>
            <person name="Ito Y."/>
            <person name="Iwabuchi A."/>
            <person name="Kamiya K."/>
            <person name="Karasawa W."/>
            <person name="Kurita K."/>
            <person name="Katagiri S."/>
            <person name="Kikuta A."/>
            <person name="Kobayashi H."/>
            <person name="Kobayashi N."/>
            <person name="Machita K."/>
            <person name="Maehara T."/>
            <person name="Masukawa M."/>
            <person name="Mizubayashi T."/>
            <person name="Mukai Y."/>
            <person name="Nagasaki H."/>
            <person name="Nagata Y."/>
            <person name="Naito S."/>
            <person name="Nakashima M."/>
            <person name="Nakama Y."/>
            <person name="Nakamichi Y."/>
            <person name="Nakamura M."/>
            <person name="Meguro A."/>
            <person name="Negishi M."/>
            <person name="Ohta I."/>
            <person name="Ohta T."/>
            <person name="Okamoto M."/>
            <person name="Ono N."/>
            <person name="Saji S."/>
            <person name="Sakaguchi M."/>
            <person name="Sakai K."/>
            <person name="Shibata M."/>
            <person name="Shimokawa T."/>
            <person name="Song J."/>
            <person name="Takazaki Y."/>
            <person name="Terasawa K."/>
            <person name="Tsugane M."/>
            <person name="Tsuji K."/>
            <person name="Ueda S."/>
            <person name="Waki K."/>
            <person name="Yamagata H."/>
            <person name="Yamamoto M."/>
            <person name="Yamamoto S."/>
            <person name="Yamane H."/>
            <person name="Yoshiki S."/>
            <person name="Yoshihara R."/>
            <person name="Yukawa K."/>
            <person name="Zhong H."/>
            <person name="Yano M."/>
            <person name="Yuan Q."/>
            <person name="Ouyang S."/>
            <person name="Liu J."/>
            <person name="Jones K.M."/>
            <person name="Gansberger K."/>
            <person name="Moffat K."/>
            <person name="Hill J."/>
            <person name="Bera J."/>
            <person name="Fadrosh D."/>
            <person name="Jin S."/>
            <person name="Johri S."/>
            <person name="Kim M."/>
            <person name="Overton L."/>
            <person name="Reardon M."/>
            <person name="Tsitrin T."/>
            <person name="Vuong H."/>
            <person name="Weaver B."/>
            <person name="Ciecko A."/>
            <person name="Tallon L."/>
            <person name="Jackson J."/>
            <person name="Pai G."/>
            <person name="Aken S.V."/>
            <person name="Utterback T."/>
            <person name="Reidmuller S."/>
            <person name="Feldblyum T."/>
            <person name="Hsiao J."/>
            <person name="Zismann V."/>
            <person name="Iobst S."/>
            <person name="de Vazeille A.R."/>
            <person name="Buell C.R."/>
            <person name="Ying K."/>
            <person name="Li Y."/>
            <person name="Lu T."/>
            <person name="Huang Y."/>
            <person name="Zhao Q."/>
            <person name="Feng Q."/>
            <person name="Zhang L."/>
            <person name="Zhu J."/>
            <person name="Weng Q."/>
            <person name="Mu J."/>
            <person name="Lu Y."/>
            <person name="Fan D."/>
            <person name="Liu Y."/>
            <person name="Guan J."/>
            <person name="Zhang Y."/>
            <person name="Yu S."/>
            <person name="Liu X."/>
            <person name="Zhang Y."/>
            <person name="Hong G."/>
            <person name="Han B."/>
            <person name="Choisne N."/>
            <person name="Demange N."/>
            <person name="Orjeda G."/>
            <person name="Samain S."/>
            <person name="Cattolico L."/>
            <person name="Pelletier E."/>
            <person name="Couloux A."/>
            <person name="Segurens B."/>
            <person name="Wincker P."/>
            <person name="D'Hont A."/>
            <person name="Scarpelli C."/>
            <person name="Weissenbach J."/>
            <person name="Salanoubat M."/>
            <person name="Quetier F."/>
            <person name="Yu Y."/>
            <person name="Kim H.R."/>
            <person name="Rambo T."/>
            <person name="Currie J."/>
            <person name="Collura K."/>
            <person name="Luo M."/>
            <person name="Yang T."/>
            <person name="Ammiraju J.S.S."/>
            <person name="Engler F."/>
            <person name="Soderlund C."/>
            <person name="Wing R.A."/>
            <person name="Palmer L.E."/>
            <person name="de la Bastide M."/>
            <person name="Spiegel L."/>
            <person name="Nascimento L."/>
            <person name="Zutavern T."/>
            <person name="O'Shaughnessy A."/>
            <person name="Dike S."/>
            <person name="Dedhia N."/>
            <person name="Preston R."/>
            <person name="Balija V."/>
            <person name="McCombie W.R."/>
            <person name="Chow T."/>
            <person name="Chen H."/>
            <person name="Chung M."/>
            <person name="Chen C."/>
            <person name="Shaw J."/>
            <person name="Wu H."/>
            <person name="Hsiao K."/>
            <person name="Chao Y."/>
            <person name="Chu M."/>
            <person name="Cheng C."/>
            <person name="Hour A."/>
            <person name="Lee P."/>
            <person name="Lin S."/>
            <person name="Lin Y."/>
            <person name="Liou J."/>
            <person name="Liu S."/>
            <person name="Hsing Y."/>
            <person name="Raghuvanshi S."/>
            <person name="Mohanty A."/>
            <person name="Bharti A.K."/>
            <person name="Gaur A."/>
            <person name="Gupta V."/>
            <person name="Kumar D."/>
            <person name="Ravi V."/>
            <person name="Vij S."/>
            <person name="Kapur A."/>
            <person name="Khurana P."/>
            <person name="Khurana P."/>
            <person name="Khurana J.P."/>
            <person name="Tyagi A.K."/>
            <person name="Gaikwad K."/>
            <person name="Singh A."/>
            <person name="Dalal V."/>
            <person name="Srivastava S."/>
            <person name="Dixit A."/>
            <person name="Pal A.K."/>
            <person name="Ghazi I.A."/>
            <person name="Yadav M."/>
            <person name="Pandit A."/>
            <person name="Bhargava A."/>
            <person name="Sureshbabu K."/>
            <person name="Batra K."/>
            <person name="Sharma T.R."/>
            <person name="Mohapatra T."/>
            <person name="Singh N.K."/>
            <person name="Messing J."/>
            <person name="Nelson A.B."/>
            <person name="Fuks G."/>
            <person name="Kavchok S."/>
            <person name="Keizer G."/>
            <person name="Linton E."/>
            <person name="Llaca V."/>
            <person name="Song R."/>
            <person name="Tanyolac B."/>
            <person name="Young S."/>
            <person name="Ho-Il K."/>
            <person name="Hahn J.H."/>
            <person name="Sangsakoo G."/>
            <person name="Vanavichit A."/>
            <person name="de Mattos Luiz.A.T."/>
            <person name="Zimmer P.D."/>
            <person name="Malone G."/>
            <person name="Dellagostin O."/>
            <person name="de Oliveira A.C."/>
            <person name="Bevan M."/>
            <person name="Bancroft I."/>
            <person name="Minx P."/>
            <person name="Cordum H."/>
            <person name="Wilson R."/>
            <person name="Cheng Z."/>
            <person name="Jin W."/>
            <person name="Jiang J."/>
            <person name="Leong S.A."/>
            <person name="Iwama H."/>
            <person name="Gojobori T."/>
            <person name="Itoh T."/>
            <person name="Niimura Y."/>
            <person name="Fujii Y."/>
            <person name="Habara T."/>
            <person name="Sakai H."/>
            <person name="Sato Y."/>
            <person name="Wilson G."/>
            <person name="Kumar K."/>
            <person name="McCouch S."/>
            <person name="Juretic N."/>
            <person name="Hoen D."/>
            <person name="Wright S."/>
            <person name="Bruskiewich R."/>
            <person name="Bureau T."/>
            <person name="Miyao A."/>
            <person name="Hirochika H."/>
            <person name="Nishikawa T."/>
            <person name="Kadowaki K."/>
            <person name="Sugiura M."/>
            <person name="Burr B."/>
            <person name="Sasaki T."/>
        </authorList>
    </citation>
    <scope>NUCLEOTIDE SEQUENCE [LARGE SCALE GENOMIC DNA]</scope>
    <source>
        <strain evidence="4">cv. Nipponbare</strain>
    </source>
</reference>
<evidence type="ECO:0000313" key="2">
    <source>
        <dbReference type="EMBL" id="BAD09060.1"/>
    </source>
</evidence>
<evidence type="ECO:0000313" key="3">
    <source>
        <dbReference type="EMBL" id="BAD10814.1"/>
    </source>
</evidence>
<dbReference type="EMBL" id="AP006723">
    <property type="protein sequence ID" value="BAD10814.1"/>
    <property type="molecule type" value="Genomic_DNA"/>
</dbReference>
<protein>
    <submittedName>
        <fullName evidence="3">Uncharacterized protein</fullName>
    </submittedName>
</protein>
<proteinExistence type="predicted"/>
<feature type="region of interest" description="Disordered" evidence="1">
    <location>
        <begin position="67"/>
        <end position="148"/>
    </location>
</feature>
<dbReference type="Proteomes" id="UP000000763">
    <property type="component" value="Chromosome 8"/>
</dbReference>
<dbReference type="AlphaFoldDB" id="Q6YPF6"/>